<proteinExistence type="predicted"/>
<dbReference type="Pfam" id="PF13041">
    <property type="entry name" value="PPR_2"/>
    <property type="match status" value="4"/>
</dbReference>
<dbReference type="PROSITE" id="PS51375">
    <property type="entry name" value="PPR"/>
    <property type="match status" value="6"/>
</dbReference>
<evidence type="ECO:0000256" key="1">
    <source>
        <dbReference type="ARBA" id="ARBA00022737"/>
    </source>
</evidence>
<dbReference type="FunFam" id="1.25.40.10:FF:000344">
    <property type="entry name" value="Pentatricopeptide repeat-containing protein"/>
    <property type="match status" value="1"/>
</dbReference>
<keyword evidence="1" id="KW-0677">Repeat</keyword>
<reference evidence="3" key="1">
    <citation type="submission" date="2021-01" db="UniProtKB">
        <authorList>
            <consortium name="EnsemblPlants"/>
        </authorList>
    </citation>
    <scope>IDENTIFICATION</scope>
</reference>
<dbReference type="Proteomes" id="UP000594263">
    <property type="component" value="Unplaced"/>
</dbReference>
<sequence length="646" mass="70729">MCVSSAALVHRVPHIAAVHLWNTSIRQAVNTGNAHEALLLFRDMTRTGTQPDNLTFPFVVKACAKLLNPFDALTVHAHVAKSPLQSDIYVQTALVDAYVKCGRIGCAHKVFDEMSVKDVAAWNAMLIGLVQIGSVYEAWSLFRQMGVAGVRPDSVTVVGLTQLASDLRLVGAVHCVGIKIGVGADVSVANTYMSAYSKCGDLRLAELVLGEIEMCSRTVVTWNSMIAGYSFNEKHPEAFSVYKSMLRNGFRPDISTVLVLLTSCILPEALQLGKAAHSYGIRAGCDLDTAVMNTLVSMYSKCDEIRSARYVFDSMSLRTCVSWTAMIGGYADIGELDEAWALFYAMRVSNEEPDLVTVLSLISGCGLAGALDIGRWLEDYADSTGLIGNVMVRNALVDMYAKCGSLADARSLFDRMLDRTVVSWTAMITGCALNGEFHQALDLFFEMVESGTSPNHITFLAALQACTHSGLLDKGWQCFNLMTDRYKITPGVDHYTCMVDLLGRRGRLRDALDLIRAMPVDPDAGVWGALLSACKIHRDAELGQVATLELLELEPRSAASYVEMANIYASAQQWDGVASIRARMRSNKVRKFPGKSSVQVDGKSYIFTVDDTSHDQSFMLYEALDGLVTQMRDETELLQPDWACPS</sequence>
<dbReference type="GO" id="GO:0003723">
    <property type="term" value="F:RNA binding"/>
    <property type="evidence" value="ECO:0007669"/>
    <property type="project" value="InterPro"/>
</dbReference>
<evidence type="ECO:0000256" key="2">
    <source>
        <dbReference type="PROSITE-ProRule" id="PRU00708"/>
    </source>
</evidence>
<dbReference type="FunFam" id="1.25.40.10:FF:000090">
    <property type="entry name" value="Pentatricopeptide repeat-containing protein, chloroplastic"/>
    <property type="match status" value="1"/>
</dbReference>
<feature type="repeat" description="PPR" evidence="2">
    <location>
        <begin position="420"/>
        <end position="454"/>
    </location>
</feature>
<dbReference type="Pfam" id="PF20431">
    <property type="entry name" value="E_motif"/>
    <property type="match status" value="1"/>
</dbReference>
<dbReference type="InterPro" id="IPR011990">
    <property type="entry name" value="TPR-like_helical_dom_sf"/>
</dbReference>
<dbReference type="EnsemblPlants" id="Kaladp0024s0513.1.v1.1">
    <property type="protein sequence ID" value="Kaladp0024s0513.1.v1.1.CDS.1"/>
    <property type="gene ID" value="Kaladp0024s0513.v1.1"/>
</dbReference>
<evidence type="ECO:0008006" key="5">
    <source>
        <dbReference type="Google" id="ProtNLM"/>
    </source>
</evidence>
<dbReference type="Gramene" id="Kaladp0024s0513.1.v1.1">
    <property type="protein sequence ID" value="Kaladp0024s0513.1.v1.1.CDS.1"/>
    <property type="gene ID" value="Kaladp0024s0513.v1.1"/>
</dbReference>
<dbReference type="FunFam" id="1.25.40.10:FF:000968">
    <property type="entry name" value="Pentatricopeptide repeat-containing protein, mitochondrial"/>
    <property type="match status" value="1"/>
</dbReference>
<dbReference type="OMA" id="LFDCMSD"/>
<dbReference type="InterPro" id="IPR002885">
    <property type="entry name" value="PPR_rpt"/>
</dbReference>
<dbReference type="PANTHER" id="PTHR47926:SF395">
    <property type="entry name" value="TETRATRICOPEPTIDE-LIKE HELICAL DOMAIN, DYW DOMAIN PROTEIN-RELATED"/>
    <property type="match status" value="1"/>
</dbReference>
<feature type="repeat" description="PPR" evidence="2">
    <location>
        <begin position="17"/>
        <end position="51"/>
    </location>
</feature>
<feature type="repeat" description="PPR" evidence="2">
    <location>
        <begin position="389"/>
        <end position="419"/>
    </location>
</feature>
<dbReference type="AlphaFoldDB" id="A0A7N0T718"/>
<dbReference type="Pfam" id="PF01535">
    <property type="entry name" value="PPR"/>
    <property type="match status" value="4"/>
</dbReference>
<keyword evidence="4" id="KW-1185">Reference proteome</keyword>
<dbReference type="PANTHER" id="PTHR47926">
    <property type="entry name" value="PENTATRICOPEPTIDE REPEAT-CONTAINING PROTEIN"/>
    <property type="match status" value="1"/>
</dbReference>
<organism evidence="3 4">
    <name type="scientific">Kalanchoe fedtschenkoi</name>
    <name type="common">Lavender scallops</name>
    <name type="synonym">South American air plant</name>
    <dbReference type="NCBI Taxonomy" id="63787"/>
    <lineage>
        <taxon>Eukaryota</taxon>
        <taxon>Viridiplantae</taxon>
        <taxon>Streptophyta</taxon>
        <taxon>Embryophyta</taxon>
        <taxon>Tracheophyta</taxon>
        <taxon>Spermatophyta</taxon>
        <taxon>Magnoliopsida</taxon>
        <taxon>eudicotyledons</taxon>
        <taxon>Gunneridae</taxon>
        <taxon>Pentapetalae</taxon>
        <taxon>Saxifragales</taxon>
        <taxon>Crassulaceae</taxon>
        <taxon>Kalanchoe</taxon>
    </lineage>
</organism>
<dbReference type="GO" id="GO:0009451">
    <property type="term" value="P:RNA modification"/>
    <property type="evidence" value="ECO:0007669"/>
    <property type="project" value="InterPro"/>
</dbReference>
<dbReference type="InterPro" id="IPR046848">
    <property type="entry name" value="E_motif"/>
</dbReference>
<dbReference type="InterPro" id="IPR046960">
    <property type="entry name" value="PPR_At4g14850-like_plant"/>
</dbReference>
<evidence type="ECO:0000313" key="4">
    <source>
        <dbReference type="Proteomes" id="UP000594263"/>
    </source>
</evidence>
<name>A0A7N0T718_KALFE</name>
<protein>
    <recommendedName>
        <fullName evidence="5">Pentatricopeptide repeat-containing protein</fullName>
    </recommendedName>
</protein>
<feature type="repeat" description="PPR" evidence="2">
    <location>
        <begin position="319"/>
        <end position="353"/>
    </location>
</feature>
<evidence type="ECO:0000313" key="3">
    <source>
        <dbReference type="EnsemblPlants" id="Kaladp0024s0513.1.v1.1.CDS.1"/>
    </source>
</evidence>
<dbReference type="NCBIfam" id="TIGR00756">
    <property type="entry name" value="PPR"/>
    <property type="match status" value="6"/>
</dbReference>
<feature type="repeat" description="PPR" evidence="2">
    <location>
        <begin position="118"/>
        <end position="152"/>
    </location>
</feature>
<feature type="repeat" description="PPR" evidence="2">
    <location>
        <begin position="218"/>
        <end position="252"/>
    </location>
</feature>
<accession>A0A7N0T718</accession>
<dbReference type="Gene3D" id="1.25.40.10">
    <property type="entry name" value="Tetratricopeptide repeat domain"/>
    <property type="match status" value="3"/>
</dbReference>